<organism evidence="1 2">
    <name type="scientific">Streptomyces roseoverticillatus</name>
    <dbReference type="NCBI Taxonomy" id="66429"/>
    <lineage>
        <taxon>Bacteria</taxon>
        <taxon>Bacillati</taxon>
        <taxon>Actinomycetota</taxon>
        <taxon>Actinomycetes</taxon>
        <taxon>Kitasatosporales</taxon>
        <taxon>Streptomycetaceae</taxon>
        <taxon>Streptomyces</taxon>
    </lineage>
</organism>
<name>A0ABV3J333_9ACTN</name>
<protein>
    <submittedName>
        <fullName evidence="1">Uncharacterized protein</fullName>
    </submittedName>
</protein>
<dbReference type="EMBL" id="JBFASG010000044">
    <property type="protein sequence ID" value="MEV4927094.1"/>
    <property type="molecule type" value="Genomic_DNA"/>
</dbReference>
<accession>A0ABV3J333</accession>
<reference evidence="1 2" key="1">
    <citation type="submission" date="2024-06" db="EMBL/GenBank/DDBJ databases">
        <title>The Natural Products Discovery Center: Release of the First 8490 Sequenced Strains for Exploring Actinobacteria Biosynthetic Diversity.</title>
        <authorList>
            <person name="Kalkreuter E."/>
            <person name="Kautsar S.A."/>
            <person name="Yang D."/>
            <person name="Bader C.D."/>
            <person name="Teijaro C.N."/>
            <person name="Fluegel L."/>
            <person name="Davis C.M."/>
            <person name="Simpson J.R."/>
            <person name="Lauterbach L."/>
            <person name="Steele A.D."/>
            <person name="Gui C."/>
            <person name="Meng S."/>
            <person name="Li G."/>
            <person name="Viehrig K."/>
            <person name="Ye F."/>
            <person name="Su P."/>
            <person name="Kiefer A.F."/>
            <person name="Nichols A."/>
            <person name="Cepeda A.J."/>
            <person name="Yan W."/>
            <person name="Fan B."/>
            <person name="Jiang Y."/>
            <person name="Adhikari A."/>
            <person name="Zheng C.-J."/>
            <person name="Schuster L."/>
            <person name="Cowan T.M."/>
            <person name="Smanski M.J."/>
            <person name="Chevrette M.G."/>
            <person name="De Carvalho L.P.S."/>
            <person name="Shen B."/>
        </authorList>
    </citation>
    <scope>NUCLEOTIDE SEQUENCE [LARGE SCALE GENOMIC DNA]</scope>
    <source>
        <strain evidence="1 2">NPDC053791</strain>
    </source>
</reference>
<gene>
    <name evidence="1" type="ORF">AB0L03_30495</name>
</gene>
<dbReference type="RefSeq" id="WP_366090322.1">
    <property type="nucleotide sequence ID" value="NZ_JBFASG010000044.1"/>
</dbReference>
<dbReference type="Gene3D" id="1.50.10.20">
    <property type="match status" value="1"/>
</dbReference>
<proteinExistence type="predicted"/>
<dbReference type="Proteomes" id="UP001552479">
    <property type="component" value="Unassembled WGS sequence"/>
</dbReference>
<dbReference type="SUPFAM" id="SSF158745">
    <property type="entry name" value="LanC-like"/>
    <property type="match status" value="1"/>
</dbReference>
<keyword evidence="2" id="KW-1185">Reference proteome</keyword>
<comment type="caution">
    <text evidence="1">The sequence shown here is derived from an EMBL/GenBank/DDBJ whole genome shotgun (WGS) entry which is preliminary data.</text>
</comment>
<evidence type="ECO:0000313" key="1">
    <source>
        <dbReference type="EMBL" id="MEV4927094.1"/>
    </source>
</evidence>
<sequence>MEVGFLVAQAFDAAFGFGGATSAVDRLAAVPFPTNGDPGFLDGAAGVVLAVLGAATDVEPEWDRALLLA</sequence>
<evidence type="ECO:0000313" key="2">
    <source>
        <dbReference type="Proteomes" id="UP001552479"/>
    </source>
</evidence>